<sequence length="267" mass="29286">MGKQDNMMAWQPQDDVKIMQLHHSLGPRWSLIAANFPGRTVSSVRNRYIRLHAGARIRDAGHITKNRCHACGKPKRGHICQARLDPWHGSAAALDELALPEKSRPPPQNESSLPIAHASVSSASPVSGLTYAHAKLQEAPVESRMQESRMQENLTNELGYLFRTECRLPSAHPMYHVPASQHMRKPHDKFVDNSAGMMVPQGLSTGGIFTMTNMRGESYYVSMPNGAYGCTPVAFNLDSRPSSGIHYFEPSRAHAPDATLAQGAAAA</sequence>
<protein>
    <recommendedName>
        <fullName evidence="5">Myb-like domain-containing protein</fullName>
    </recommendedName>
</protein>
<evidence type="ECO:0000259" key="1">
    <source>
        <dbReference type="PROSITE" id="PS50090"/>
    </source>
</evidence>
<dbReference type="PROSITE" id="PS50090">
    <property type="entry name" value="MYB_LIKE"/>
    <property type="match status" value="1"/>
</dbReference>
<dbReference type="InterPro" id="IPR017930">
    <property type="entry name" value="Myb_dom"/>
</dbReference>
<reference evidence="3 4" key="1">
    <citation type="journal article" date="2024" name="Science">
        <title>Giant polyketide synthase enzymes in the biosynthesis of giant marine polyether toxins.</title>
        <authorList>
            <person name="Fallon T.R."/>
            <person name="Shende V.V."/>
            <person name="Wierzbicki I.H."/>
            <person name="Pendleton A.L."/>
            <person name="Watervoot N.F."/>
            <person name="Auber R.P."/>
            <person name="Gonzalez D.J."/>
            <person name="Wisecaver J.H."/>
            <person name="Moore B.S."/>
        </authorList>
    </citation>
    <scope>NUCLEOTIDE SEQUENCE [LARGE SCALE GENOMIC DNA]</scope>
    <source>
        <strain evidence="3 4">12B1</strain>
    </source>
</reference>
<keyword evidence="4" id="KW-1185">Reference proteome</keyword>
<dbReference type="Pfam" id="PF00249">
    <property type="entry name" value="Myb_DNA-binding"/>
    <property type="match status" value="1"/>
</dbReference>
<proteinExistence type="predicted"/>
<accession>A0AB34J402</accession>
<dbReference type="InterPro" id="IPR009057">
    <property type="entry name" value="Homeodomain-like_sf"/>
</dbReference>
<evidence type="ECO:0000313" key="3">
    <source>
        <dbReference type="EMBL" id="KAL1512072.1"/>
    </source>
</evidence>
<dbReference type="AlphaFoldDB" id="A0AB34J402"/>
<dbReference type="Proteomes" id="UP001515480">
    <property type="component" value="Unassembled WGS sequence"/>
</dbReference>
<dbReference type="SUPFAM" id="SSF46689">
    <property type="entry name" value="Homeodomain-like"/>
    <property type="match status" value="1"/>
</dbReference>
<evidence type="ECO:0008006" key="5">
    <source>
        <dbReference type="Google" id="ProtNLM"/>
    </source>
</evidence>
<dbReference type="InterPro" id="IPR001005">
    <property type="entry name" value="SANT/Myb"/>
</dbReference>
<gene>
    <name evidence="3" type="ORF">AB1Y20_005345</name>
</gene>
<evidence type="ECO:0000259" key="2">
    <source>
        <dbReference type="PROSITE" id="PS51294"/>
    </source>
</evidence>
<organism evidence="3 4">
    <name type="scientific">Prymnesium parvum</name>
    <name type="common">Toxic golden alga</name>
    <dbReference type="NCBI Taxonomy" id="97485"/>
    <lineage>
        <taxon>Eukaryota</taxon>
        <taxon>Haptista</taxon>
        <taxon>Haptophyta</taxon>
        <taxon>Prymnesiophyceae</taxon>
        <taxon>Prymnesiales</taxon>
        <taxon>Prymnesiaceae</taxon>
        <taxon>Prymnesium</taxon>
    </lineage>
</organism>
<dbReference type="PROSITE" id="PS51294">
    <property type="entry name" value="HTH_MYB"/>
    <property type="match status" value="1"/>
</dbReference>
<dbReference type="EMBL" id="JBGBPQ010000013">
    <property type="protein sequence ID" value="KAL1512072.1"/>
    <property type="molecule type" value="Genomic_DNA"/>
</dbReference>
<feature type="domain" description="HTH myb-type" evidence="2">
    <location>
        <begin position="9"/>
        <end position="55"/>
    </location>
</feature>
<comment type="caution">
    <text evidence="3">The sequence shown here is derived from an EMBL/GenBank/DDBJ whole genome shotgun (WGS) entry which is preliminary data.</text>
</comment>
<evidence type="ECO:0000313" key="4">
    <source>
        <dbReference type="Proteomes" id="UP001515480"/>
    </source>
</evidence>
<name>A0AB34J402_PRYPA</name>
<dbReference type="Gene3D" id="1.10.10.60">
    <property type="entry name" value="Homeodomain-like"/>
    <property type="match status" value="1"/>
</dbReference>
<feature type="domain" description="Myb-like" evidence="1">
    <location>
        <begin position="10"/>
        <end position="52"/>
    </location>
</feature>
<dbReference type="CDD" id="cd00167">
    <property type="entry name" value="SANT"/>
    <property type="match status" value="1"/>
</dbReference>
<dbReference type="SMART" id="SM00717">
    <property type="entry name" value="SANT"/>
    <property type="match status" value="1"/>
</dbReference>